<organism evidence="2 3">
    <name type="scientific">Micromonospora lupini str. Lupac 08</name>
    <dbReference type="NCBI Taxonomy" id="1150864"/>
    <lineage>
        <taxon>Bacteria</taxon>
        <taxon>Bacillati</taxon>
        <taxon>Actinomycetota</taxon>
        <taxon>Actinomycetes</taxon>
        <taxon>Micromonosporales</taxon>
        <taxon>Micromonosporaceae</taxon>
        <taxon>Micromonospora</taxon>
    </lineage>
</organism>
<comment type="caution">
    <text evidence="2">The sequence shown here is derived from an EMBL/GenBank/DDBJ whole genome shotgun (WGS) entry which is preliminary data.</text>
</comment>
<protein>
    <submittedName>
        <fullName evidence="2">Uncharacterized protein</fullName>
    </submittedName>
</protein>
<accession>I0L6H2</accession>
<dbReference type="STRING" id="1150864.MILUP08_44294"/>
<evidence type="ECO:0000313" key="2">
    <source>
        <dbReference type="EMBL" id="CCH19419.1"/>
    </source>
</evidence>
<keyword evidence="3" id="KW-1185">Reference proteome</keyword>
<reference evidence="3" key="1">
    <citation type="journal article" date="2012" name="J. Bacteriol.">
        <title>Genome Sequence of Micromonospora lupini Lupac 08, Isolated from Root Nodules of Lupinus angustifolius.</title>
        <authorList>
            <person name="Alonso-Vega P."/>
            <person name="Normand P."/>
            <person name="Bacigalupe R."/>
            <person name="Pujic P."/>
            <person name="Lajus A."/>
            <person name="Vallenet D."/>
            <person name="Carro L."/>
            <person name="Coll P."/>
            <person name="Trujillo M.E."/>
        </authorList>
    </citation>
    <scope>NUCLEOTIDE SEQUENCE [LARGE SCALE GENOMIC DNA]</scope>
    <source>
        <strain evidence="3">Lupac 08</strain>
    </source>
</reference>
<proteinExistence type="predicted"/>
<evidence type="ECO:0000313" key="3">
    <source>
        <dbReference type="Proteomes" id="UP000003448"/>
    </source>
</evidence>
<gene>
    <name evidence="2" type="ORF">MILUP08_44294</name>
</gene>
<dbReference type="AlphaFoldDB" id="I0L6H2"/>
<evidence type="ECO:0000256" key="1">
    <source>
        <dbReference type="SAM" id="MobiDB-lite"/>
    </source>
</evidence>
<dbReference type="EMBL" id="CAIE01000035">
    <property type="protein sequence ID" value="CCH19419.1"/>
    <property type="molecule type" value="Genomic_DNA"/>
</dbReference>
<feature type="region of interest" description="Disordered" evidence="1">
    <location>
        <begin position="1"/>
        <end position="20"/>
    </location>
</feature>
<sequence length="74" mass="8224">MFREARRPFGGTGRPPCWDQPAMSSSGDAMFRAAISPMRIDFLCCNLGELQERLMQCCGVERGSARIPEGLDRS</sequence>
<dbReference type="Proteomes" id="UP000003448">
    <property type="component" value="Unassembled WGS sequence"/>
</dbReference>
<name>I0L6H2_9ACTN</name>